<accession>A0AAW5P4Z6</accession>
<evidence type="ECO:0000313" key="3">
    <source>
        <dbReference type="Proteomes" id="UP001155110"/>
    </source>
</evidence>
<sequence>MRPQGDECILHPPPPIPKYGDAVGDVDVQGATDASPG</sequence>
<evidence type="ECO:0000313" key="2">
    <source>
        <dbReference type="EMBL" id="MCS4156958.1"/>
    </source>
</evidence>
<name>A0AAW5P4Z6_9BACT</name>
<feature type="region of interest" description="Disordered" evidence="1">
    <location>
        <begin position="1"/>
        <end position="37"/>
    </location>
</feature>
<comment type="caution">
    <text evidence="2">The sequence shown here is derived from an EMBL/GenBank/DDBJ whole genome shotgun (WGS) entry which is preliminary data.</text>
</comment>
<proteinExistence type="predicted"/>
<organism evidence="2 3">
    <name type="scientific">Salinibacter ruber</name>
    <dbReference type="NCBI Taxonomy" id="146919"/>
    <lineage>
        <taxon>Bacteria</taxon>
        <taxon>Pseudomonadati</taxon>
        <taxon>Rhodothermota</taxon>
        <taxon>Rhodothermia</taxon>
        <taxon>Rhodothermales</taxon>
        <taxon>Salinibacteraceae</taxon>
        <taxon>Salinibacter</taxon>
    </lineage>
</organism>
<evidence type="ECO:0000256" key="1">
    <source>
        <dbReference type="SAM" id="MobiDB-lite"/>
    </source>
</evidence>
<dbReference type="EMBL" id="JANTZM010000003">
    <property type="protein sequence ID" value="MCS4156958.1"/>
    <property type="molecule type" value="Genomic_DNA"/>
</dbReference>
<reference evidence="2" key="1">
    <citation type="submission" date="2022-08" db="EMBL/GenBank/DDBJ databases">
        <title>Genomic Encyclopedia of Type Strains, Phase V (KMG-V): Genome sequencing to study the core and pangenomes of soil and plant-associated prokaryotes.</title>
        <authorList>
            <person name="Whitman W."/>
        </authorList>
    </citation>
    <scope>NUCLEOTIDE SEQUENCE</scope>
    <source>
        <strain evidence="2">SP3002</strain>
    </source>
</reference>
<protein>
    <submittedName>
        <fullName evidence="2">Uncharacterized protein</fullName>
    </submittedName>
</protein>
<dbReference type="AlphaFoldDB" id="A0AAW5P4Z6"/>
<gene>
    <name evidence="2" type="ORF">GGP99_000900</name>
</gene>
<dbReference type="Proteomes" id="UP001155110">
    <property type="component" value="Unassembled WGS sequence"/>
</dbReference>